<sequence length="246" mass="26435">MLSPDLDGRTALVTGSAAGLGRAFALALARNGADVAVHYHSSEAAAYATAEEAREAGGGDAVVVQGDVTHPDSVDDLFGEIEAELGSVDVLVNNVGNFAPKHWTDIEYDEWVNVLHTNLTATYLTSKRALPGMREQEWGRVVNVGYASGEKGLVSPKNFPYFAAKTGVLMFTRMLAADTQSDGITANAVSPYVVENSDEFPDDLPRGRPADYRDVTQALLFFCDENSDYISGENIEIDGGWLPEDV</sequence>
<dbReference type="InterPro" id="IPR002347">
    <property type="entry name" value="SDR_fam"/>
</dbReference>
<evidence type="ECO:0000256" key="1">
    <source>
        <dbReference type="ARBA" id="ARBA00006484"/>
    </source>
</evidence>
<dbReference type="RefSeq" id="WP_227260917.1">
    <property type="nucleotide sequence ID" value="NZ_BAAADU010000002.1"/>
</dbReference>
<dbReference type="PANTHER" id="PTHR42879">
    <property type="entry name" value="3-OXOACYL-(ACYL-CARRIER-PROTEIN) REDUCTASE"/>
    <property type="match status" value="1"/>
</dbReference>
<comment type="caution">
    <text evidence="2">The sequence shown here is derived from an EMBL/GenBank/DDBJ whole genome shotgun (WGS) entry which is preliminary data.</text>
</comment>
<accession>A0AAV3T036</accession>
<dbReference type="Proteomes" id="UP001500194">
    <property type="component" value="Unassembled WGS sequence"/>
</dbReference>
<dbReference type="CDD" id="cd05233">
    <property type="entry name" value="SDR_c"/>
    <property type="match status" value="1"/>
</dbReference>
<evidence type="ECO:0000313" key="2">
    <source>
        <dbReference type="EMBL" id="GAA0652073.1"/>
    </source>
</evidence>
<comment type="similarity">
    <text evidence="1">Belongs to the short-chain dehydrogenases/reductases (SDR) family.</text>
</comment>
<dbReference type="Gene3D" id="3.40.50.720">
    <property type="entry name" value="NAD(P)-binding Rossmann-like Domain"/>
    <property type="match status" value="1"/>
</dbReference>
<dbReference type="InterPro" id="IPR036291">
    <property type="entry name" value="NAD(P)-bd_dom_sf"/>
</dbReference>
<protein>
    <submittedName>
        <fullName evidence="2">SDR family oxidoreductase</fullName>
    </submittedName>
</protein>
<dbReference type="Pfam" id="PF13561">
    <property type="entry name" value="adh_short_C2"/>
    <property type="match status" value="1"/>
</dbReference>
<dbReference type="InterPro" id="IPR050259">
    <property type="entry name" value="SDR"/>
</dbReference>
<dbReference type="FunFam" id="3.40.50.720:FF:000084">
    <property type="entry name" value="Short-chain dehydrogenase reductase"/>
    <property type="match status" value="1"/>
</dbReference>
<organism evidence="2 3">
    <name type="scientific">Salarchaeum japonicum</name>
    <dbReference type="NCBI Taxonomy" id="555573"/>
    <lineage>
        <taxon>Archaea</taxon>
        <taxon>Methanobacteriati</taxon>
        <taxon>Methanobacteriota</taxon>
        <taxon>Stenosarchaea group</taxon>
        <taxon>Halobacteria</taxon>
        <taxon>Halobacteriales</taxon>
        <taxon>Halobacteriaceae</taxon>
    </lineage>
</organism>
<dbReference type="PRINTS" id="PR00080">
    <property type="entry name" value="SDRFAMILY"/>
</dbReference>
<reference evidence="2 3" key="1">
    <citation type="journal article" date="2019" name="Int. J. Syst. Evol. Microbiol.">
        <title>The Global Catalogue of Microorganisms (GCM) 10K type strain sequencing project: providing services to taxonomists for standard genome sequencing and annotation.</title>
        <authorList>
            <consortium name="The Broad Institute Genomics Platform"/>
            <consortium name="The Broad Institute Genome Sequencing Center for Infectious Disease"/>
            <person name="Wu L."/>
            <person name="Ma J."/>
        </authorList>
    </citation>
    <scope>NUCLEOTIDE SEQUENCE [LARGE SCALE GENOMIC DNA]</scope>
    <source>
        <strain evidence="2 3">JCM 16327</strain>
    </source>
</reference>
<dbReference type="PANTHER" id="PTHR42879:SF2">
    <property type="entry name" value="3-OXOACYL-[ACYL-CARRIER-PROTEIN] REDUCTASE FABG"/>
    <property type="match status" value="1"/>
</dbReference>
<evidence type="ECO:0000313" key="3">
    <source>
        <dbReference type="Proteomes" id="UP001500194"/>
    </source>
</evidence>
<gene>
    <name evidence="2" type="ORF">GCM10009019_13960</name>
</gene>
<proteinExistence type="inferred from homology"/>
<dbReference type="AlphaFoldDB" id="A0AAV3T036"/>
<dbReference type="SUPFAM" id="SSF51735">
    <property type="entry name" value="NAD(P)-binding Rossmann-fold domains"/>
    <property type="match status" value="1"/>
</dbReference>
<dbReference type="PRINTS" id="PR00081">
    <property type="entry name" value="GDHRDH"/>
</dbReference>
<name>A0AAV3T036_9EURY</name>
<dbReference type="GeneID" id="68573931"/>
<dbReference type="EMBL" id="BAAADU010000002">
    <property type="protein sequence ID" value="GAA0652073.1"/>
    <property type="molecule type" value="Genomic_DNA"/>
</dbReference>
<keyword evidence="3" id="KW-1185">Reference proteome</keyword>